<dbReference type="Pfam" id="PF00226">
    <property type="entry name" value="DnaJ"/>
    <property type="match status" value="1"/>
</dbReference>
<accession>A0A3B0TRS4</accession>
<gene>
    <name evidence="3" type="ORF">MNBD_ALPHA12-1709</name>
</gene>
<dbReference type="AlphaFoldDB" id="A0A3B0TRS4"/>
<dbReference type="InterPro" id="IPR008971">
    <property type="entry name" value="HSP40/DnaJ_pept-bd"/>
</dbReference>
<proteinExistence type="predicted"/>
<dbReference type="InterPro" id="IPR036869">
    <property type="entry name" value="J_dom_sf"/>
</dbReference>
<dbReference type="GO" id="GO:0042026">
    <property type="term" value="P:protein refolding"/>
    <property type="evidence" value="ECO:0007669"/>
    <property type="project" value="TreeGrafter"/>
</dbReference>
<dbReference type="Gene3D" id="2.60.260.20">
    <property type="entry name" value="Urease metallochaperone UreE, N-terminal domain"/>
    <property type="match status" value="2"/>
</dbReference>
<dbReference type="SUPFAM" id="SSF49493">
    <property type="entry name" value="HSP40/DnaJ peptide-binding domain"/>
    <property type="match status" value="2"/>
</dbReference>
<dbReference type="InterPro" id="IPR002939">
    <property type="entry name" value="DnaJ_C"/>
</dbReference>
<dbReference type="PROSITE" id="PS50076">
    <property type="entry name" value="DNAJ_2"/>
    <property type="match status" value="1"/>
</dbReference>
<dbReference type="CDD" id="cd06257">
    <property type="entry name" value="DnaJ"/>
    <property type="match status" value="1"/>
</dbReference>
<keyword evidence="1" id="KW-0143">Chaperone</keyword>
<reference evidence="3" key="1">
    <citation type="submission" date="2018-06" db="EMBL/GenBank/DDBJ databases">
        <authorList>
            <person name="Zhirakovskaya E."/>
        </authorList>
    </citation>
    <scope>NUCLEOTIDE SEQUENCE</scope>
</reference>
<dbReference type="PROSITE" id="PS00636">
    <property type="entry name" value="DNAJ_1"/>
    <property type="match status" value="1"/>
</dbReference>
<sequence>MPDPYKVLGIAKSASEKDIKSAYRKLAKTFHPDQNRDDPKAEAKFAEATAAYDLLSDKAKRAQFDRGEIDAKGNPKMGGFDFSGMRGGGGRGHAGINPEDILKEFMGGFAGAGRAQRAAGARAGAGGGGGWDPFGGGQARTSRTKGKDFVAPLAISLEQANEGKTVLMRLTSGRTLNVKLPKHVQEGAQIKLKGQGQPSLEGGEAGDAIITIKFKRHKHFRRDGKDLRVDVPITLYEAVLGAKIRVPTLGGPVELNIPAGLDTSKALRLKGKGLHGKGDLLVNLRIVLPKGGEPDLESLMRFWRDQKPYKVRD</sequence>
<dbReference type="InterPro" id="IPR018253">
    <property type="entry name" value="DnaJ_domain_CS"/>
</dbReference>
<dbReference type="SUPFAM" id="SSF46565">
    <property type="entry name" value="Chaperone J-domain"/>
    <property type="match status" value="1"/>
</dbReference>
<evidence type="ECO:0000313" key="3">
    <source>
        <dbReference type="EMBL" id="VAW21341.1"/>
    </source>
</evidence>
<dbReference type="InterPro" id="IPR001623">
    <property type="entry name" value="DnaJ_domain"/>
</dbReference>
<evidence type="ECO:0000256" key="1">
    <source>
        <dbReference type="ARBA" id="ARBA00023186"/>
    </source>
</evidence>
<dbReference type="GO" id="GO:0051082">
    <property type="term" value="F:unfolded protein binding"/>
    <property type="evidence" value="ECO:0007669"/>
    <property type="project" value="InterPro"/>
</dbReference>
<feature type="domain" description="J" evidence="2">
    <location>
        <begin position="3"/>
        <end position="68"/>
    </location>
</feature>
<dbReference type="PRINTS" id="PR00625">
    <property type="entry name" value="JDOMAIN"/>
</dbReference>
<dbReference type="EMBL" id="UOEO01000165">
    <property type="protein sequence ID" value="VAW21341.1"/>
    <property type="molecule type" value="Genomic_DNA"/>
</dbReference>
<dbReference type="PANTHER" id="PTHR43096:SF52">
    <property type="entry name" value="DNAJ HOMOLOG 1, MITOCHONDRIAL-RELATED"/>
    <property type="match status" value="1"/>
</dbReference>
<dbReference type="Gene3D" id="1.10.287.110">
    <property type="entry name" value="DnaJ domain"/>
    <property type="match status" value="1"/>
</dbReference>
<dbReference type="Pfam" id="PF01556">
    <property type="entry name" value="DnaJ_C"/>
    <property type="match status" value="1"/>
</dbReference>
<dbReference type="GO" id="GO:0005737">
    <property type="term" value="C:cytoplasm"/>
    <property type="evidence" value="ECO:0007669"/>
    <property type="project" value="TreeGrafter"/>
</dbReference>
<name>A0A3B0TRS4_9ZZZZ</name>
<dbReference type="PANTHER" id="PTHR43096">
    <property type="entry name" value="DNAJ HOMOLOG 1, MITOCHONDRIAL-RELATED"/>
    <property type="match status" value="1"/>
</dbReference>
<organism evidence="3">
    <name type="scientific">hydrothermal vent metagenome</name>
    <dbReference type="NCBI Taxonomy" id="652676"/>
    <lineage>
        <taxon>unclassified sequences</taxon>
        <taxon>metagenomes</taxon>
        <taxon>ecological metagenomes</taxon>
    </lineage>
</organism>
<dbReference type="FunFam" id="2.60.260.20:FF:000013">
    <property type="entry name" value="DnaJ subfamily B member 11"/>
    <property type="match status" value="1"/>
</dbReference>
<evidence type="ECO:0000259" key="2">
    <source>
        <dbReference type="PROSITE" id="PS50076"/>
    </source>
</evidence>
<protein>
    <submittedName>
        <fullName evidence="3">DnaJ-class molecular chaperone CbpA</fullName>
    </submittedName>
</protein>
<dbReference type="CDD" id="cd10747">
    <property type="entry name" value="DnaJ_C"/>
    <property type="match status" value="1"/>
</dbReference>
<dbReference type="SMART" id="SM00271">
    <property type="entry name" value="DnaJ"/>
    <property type="match status" value="1"/>
</dbReference>